<dbReference type="EMBL" id="JACXVP010000004">
    <property type="protein sequence ID" value="KAG5610106.1"/>
    <property type="molecule type" value="Genomic_DNA"/>
</dbReference>
<keyword evidence="3" id="KW-1185">Reference proteome</keyword>
<reference evidence="2 3" key="1">
    <citation type="submission" date="2020-09" db="EMBL/GenBank/DDBJ databases">
        <title>De no assembly of potato wild relative species, Solanum commersonii.</title>
        <authorList>
            <person name="Cho K."/>
        </authorList>
    </citation>
    <scope>NUCLEOTIDE SEQUENCE [LARGE SCALE GENOMIC DNA]</scope>
    <source>
        <strain evidence="2">LZ3.2</strain>
        <tissue evidence="2">Leaf</tissue>
    </source>
</reference>
<feature type="non-terminal residue" evidence="2">
    <location>
        <position position="156"/>
    </location>
</feature>
<evidence type="ECO:0000313" key="3">
    <source>
        <dbReference type="Proteomes" id="UP000824120"/>
    </source>
</evidence>
<dbReference type="Proteomes" id="UP000824120">
    <property type="component" value="Chromosome 4"/>
</dbReference>
<evidence type="ECO:0000256" key="1">
    <source>
        <dbReference type="SAM" id="MobiDB-lite"/>
    </source>
</evidence>
<comment type="caution">
    <text evidence="2">The sequence shown here is derived from an EMBL/GenBank/DDBJ whole genome shotgun (WGS) entry which is preliminary data.</text>
</comment>
<feature type="compositionally biased region" description="Basic and acidic residues" evidence="1">
    <location>
        <begin position="15"/>
        <end position="28"/>
    </location>
</feature>
<name>A0A9J5ZBU2_SOLCO</name>
<dbReference type="AlphaFoldDB" id="A0A9J5ZBU2"/>
<organism evidence="2 3">
    <name type="scientific">Solanum commersonii</name>
    <name type="common">Commerson's wild potato</name>
    <name type="synonym">Commerson's nightshade</name>
    <dbReference type="NCBI Taxonomy" id="4109"/>
    <lineage>
        <taxon>Eukaryota</taxon>
        <taxon>Viridiplantae</taxon>
        <taxon>Streptophyta</taxon>
        <taxon>Embryophyta</taxon>
        <taxon>Tracheophyta</taxon>
        <taxon>Spermatophyta</taxon>
        <taxon>Magnoliopsida</taxon>
        <taxon>eudicotyledons</taxon>
        <taxon>Gunneridae</taxon>
        <taxon>Pentapetalae</taxon>
        <taxon>asterids</taxon>
        <taxon>lamiids</taxon>
        <taxon>Solanales</taxon>
        <taxon>Solanaceae</taxon>
        <taxon>Solanoideae</taxon>
        <taxon>Solaneae</taxon>
        <taxon>Solanum</taxon>
    </lineage>
</organism>
<sequence>SLETSIIPPSITGDVQRDDTIADESKIETDEERIEVNDDEVYNDLVDLENAMDENVCHMSLRDTATGGSSGGGPSEVTLSTEDHVQIDILGTDAQISRTTLGIDDKWLLFVVGVLSREGKYQVVNEKEQSAHRRTISQSSTILPIDQEREDAEGQS</sequence>
<gene>
    <name evidence="2" type="ORF">H5410_021387</name>
</gene>
<protein>
    <submittedName>
        <fullName evidence="2">Uncharacterized protein</fullName>
    </submittedName>
</protein>
<proteinExistence type="predicted"/>
<feature type="region of interest" description="Disordered" evidence="1">
    <location>
        <begin position="1"/>
        <end position="31"/>
    </location>
</feature>
<evidence type="ECO:0000313" key="2">
    <source>
        <dbReference type="EMBL" id="KAG5610106.1"/>
    </source>
</evidence>
<accession>A0A9J5ZBU2</accession>
<feature type="region of interest" description="Disordered" evidence="1">
    <location>
        <begin position="128"/>
        <end position="156"/>
    </location>
</feature>